<name>A0AAV3PGH6_LITER</name>
<evidence type="ECO:0000313" key="4">
    <source>
        <dbReference type="EMBL" id="GAA0149390.1"/>
    </source>
</evidence>
<accession>A0AAV3PGH6</accession>
<dbReference type="AlphaFoldDB" id="A0AAV3PGH6"/>
<keyword evidence="2" id="KW-0472">Membrane</keyword>
<dbReference type="InterPro" id="IPR002014">
    <property type="entry name" value="VHS_dom"/>
</dbReference>
<sequence>MVKNCGDIVHMHVAERDVLHQMVKVVKKKPDFHVKEKILTLVDTWQEAFGGPQARYPQYYAAYQELLRIGAVFPQRSETTAPVFTPSQTHSLSSYQQNVRNTESGPEGVESSADAEFPTLRYPSGLSSIQSNKPWNLTWAFMLIMVMLIIIVSCNDR</sequence>
<dbReference type="EMBL" id="BAABME010017253">
    <property type="protein sequence ID" value="GAA0149390.1"/>
    <property type="molecule type" value="Genomic_DNA"/>
</dbReference>
<evidence type="ECO:0000313" key="5">
    <source>
        <dbReference type="Proteomes" id="UP001454036"/>
    </source>
</evidence>
<dbReference type="CDD" id="cd03561">
    <property type="entry name" value="VHS"/>
    <property type="match status" value="1"/>
</dbReference>
<dbReference type="Pfam" id="PF00790">
    <property type="entry name" value="VHS"/>
    <property type="match status" value="1"/>
</dbReference>
<proteinExistence type="inferred from homology"/>
<dbReference type="GO" id="GO:0035091">
    <property type="term" value="F:phosphatidylinositol binding"/>
    <property type="evidence" value="ECO:0007669"/>
    <property type="project" value="InterPro"/>
</dbReference>
<comment type="similarity">
    <text evidence="1">Belongs to the TOM1 family.</text>
</comment>
<dbReference type="Gene3D" id="1.25.40.90">
    <property type="match status" value="1"/>
</dbReference>
<dbReference type="InterPro" id="IPR044836">
    <property type="entry name" value="TOL_plant"/>
</dbReference>
<dbReference type="SUPFAM" id="SSF48464">
    <property type="entry name" value="ENTH/VHS domain"/>
    <property type="match status" value="1"/>
</dbReference>
<organism evidence="4 5">
    <name type="scientific">Lithospermum erythrorhizon</name>
    <name type="common">Purple gromwell</name>
    <name type="synonym">Lithospermum officinale var. erythrorhizon</name>
    <dbReference type="NCBI Taxonomy" id="34254"/>
    <lineage>
        <taxon>Eukaryota</taxon>
        <taxon>Viridiplantae</taxon>
        <taxon>Streptophyta</taxon>
        <taxon>Embryophyta</taxon>
        <taxon>Tracheophyta</taxon>
        <taxon>Spermatophyta</taxon>
        <taxon>Magnoliopsida</taxon>
        <taxon>eudicotyledons</taxon>
        <taxon>Gunneridae</taxon>
        <taxon>Pentapetalae</taxon>
        <taxon>asterids</taxon>
        <taxon>lamiids</taxon>
        <taxon>Boraginales</taxon>
        <taxon>Boraginaceae</taxon>
        <taxon>Boraginoideae</taxon>
        <taxon>Lithospermeae</taxon>
        <taxon>Lithospermum</taxon>
    </lineage>
</organism>
<dbReference type="GO" id="GO:0043328">
    <property type="term" value="P:protein transport to vacuole involved in ubiquitin-dependent protein catabolic process via the multivesicular body sorting pathway"/>
    <property type="evidence" value="ECO:0007669"/>
    <property type="project" value="InterPro"/>
</dbReference>
<dbReference type="Proteomes" id="UP001454036">
    <property type="component" value="Unassembled WGS sequence"/>
</dbReference>
<dbReference type="InterPro" id="IPR008942">
    <property type="entry name" value="ENTH_VHS"/>
</dbReference>
<dbReference type="GO" id="GO:0043130">
    <property type="term" value="F:ubiquitin binding"/>
    <property type="evidence" value="ECO:0007669"/>
    <property type="project" value="InterPro"/>
</dbReference>
<feature type="domain" description="VHS" evidence="3">
    <location>
        <begin position="1"/>
        <end position="74"/>
    </location>
</feature>
<comment type="caution">
    <text evidence="4">The sequence shown here is derived from an EMBL/GenBank/DDBJ whole genome shotgun (WGS) entry which is preliminary data.</text>
</comment>
<feature type="transmembrane region" description="Helical" evidence="2">
    <location>
        <begin position="137"/>
        <end position="154"/>
    </location>
</feature>
<dbReference type="PROSITE" id="PS50179">
    <property type="entry name" value="VHS"/>
    <property type="match status" value="1"/>
</dbReference>
<keyword evidence="2" id="KW-0812">Transmembrane</keyword>
<protein>
    <submittedName>
        <fullName evidence="4">Transporter</fullName>
    </submittedName>
</protein>
<dbReference type="PANTHER" id="PTHR45898:SF4">
    <property type="entry name" value="TARGET OF MYB PROTEIN 1"/>
    <property type="match status" value="1"/>
</dbReference>
<keyword evidence="5" id="KW-1185">Reference proteome</keyword>
<gene>
    <name evidence="4" type="ORF">LIER_36923</name>
</gene>
<evidence type="ECO:0000259" key="3">
    <source>
        <dbReference type="PROSITE" id="PS50179"/>
    </source>
</evidence>
<reference evidence="4 5" key="1">
    <citation type="submission" date="2024-01" db="EMBL/GenBank/DDBJ databases">
        <title>The complete chloroplast genome sequence of Lithospermum erythrorhizon: insights into the phylogenetic relationship among Boraginaceae species and the maternal lineages of purple gromwells.</title>
        <authorList>
            <person name="Okada T."/>
            <person name="Watanabe K."/>
        </authorList>
    </citation>
    <scope>NUCLEOTIDE SEQUENCE [LARGE SCALE GENOMIC DNA]</scope>
</reference>
<keyword evidence="2" id="KW-1133">Transmembrane helix</keyword>
<evidence type="ECO:0000256" key="2">
    <source>
        <dbReference type="SAM" id="Phobius"/>
    </source>
</evidence>
<evidence type="ECO:0000256" key="1">
    <source>
        <dbReference type="ARBA" id="ARBA00007708"/>
    </source>
</evidence>
<dbReference type="PANTHER" id="PTHR45898">
    <property type="entry name" value="TOM1-LIKE PROTEIN"/>
    <property type="match status" value="1"/>
</dbReference>